<feature type="transmembrane region" description="Helical" evidence="1">
    <location>
        <begin position="7"/>
        <end position="29"/>
    </location>
</feature>
<gene>
    <name evidence="3" type="ORF">M5X19_23555</name>
</gene>
<keyword evidence="1" id="KW-0472">Membrane</keyword>
<evidence type="ECO:0000313" key="3">
    <source>
        <dbReference type="EMBL" id="MCY9695858.1"/>
    </source>
</evidence>
<dbReference type="InterPro" id="IPR052173">
    <property type="entry name" value="Beta-lactam_resp_regulator"/>
</dbReference>
<keyword evidence="4" id="KW-1185">Reference proteome</keyword>
<keyword evidence="1" id="KW-0812">Transmembrane</keyword>
<dbReference type="EMBL" id="JAMDMX010000081">
    <property type="protein sequence ID" value="MCY9695858.1"/>
    <property type="molecule type" value="Genomic_DNA"/>
</dbReference>
<dbReference type="CDD" id="cd07326">
    <property type="entry name" value="M56_BlaR1_MecR1_like"/>
    <property type="match status" value="1"/>
</dbReference>
<proteinExistence type="predicted"/>
<dbReference type="PANTHER" id="PTHR34978">
    <property type="entry name" value="POSSIBLE SENSOR-TRANSDUCER PROTEIN BLAR"/>
    <property type="match status" value="1"/>
</dbReference>
<name>A0ABT4GI33_9BACL</name>
<dbReference type="RefSeq" id="WP_268617025.1">
    <property type="nucleotide sequence ID" value="NZ_JAMDMX010000081.1"/>
</dbReference>
<dbReference type="InterPro" id="IPR008756">
    <property type="entry name" value="Peptidase_M56"/>
</dbReference>
<sequence length="279" mass="32137">MLETRFKWLYAASLALSGAILGQMLLYALQQIFKWKSLFNIFDLCVILFKDLHVPAPVAWHAVNALILYSFSAVLWISARHFLGSIKSMKLVERYQDPHLTEQYRDKFQLAEGRFQIISYKAPIAMTIGLWKPRMILSSGLMDMLEPNELHAVIEHEKCHMVHRDPLAIFLLSIISKSMWYIPIFAWLADKYPIMIELRADQYAITQMKQSAHLGSALLKLLKQSPTPHVSLSHASFAETSMNVRIMHILDPQMKLPFKWPLIRLLISLLTIILLVGLI</sequence>
<dbReference type="Gene3D" id="3.30.2010.10">
    <property type="entry name" value="Metalloproteases ('zincins'), catalytic domain"/>
    <property type="match status" value="1"/>
</dbReference>
<evidence type="ECO:0000313" key="4">
    <source>
        <dbReference type="Proteomes" id="UP001527099"/>
    </source>
</evidence>
<feature type="transmembrane region" description="Helical" evidence="1">
    <location>
        <begin position="167"/>
        <end position="189"/>
    </location>
</feature>
<evidence type="ECO:0000256" key="1">
    <source>
        <dbReference type="SAM" id="Phobius"/>
    </source>
</evidence>
<evidence type="ECO:0000259" key="2">
    <source>
        <dbReference type="Pfam" id="PF05569"/>
    </source>
</evidence>
<comment type="caution">
    <text evidence="3">The sequence shown here is derived from an EMBL/GenBank/DDBJ whole genome shotgun (WGS) entry which is preliminary data.</text>
</comment>
<feature type="transmembrane region" description="Helical" evidence="1">
    <location>
        <begin position="58"/>
        <end position="79"/>
    </location>
</feature>
<feature type="domain" description="Peptidase M56" evidence="2">
    <location>
        <begin position="58"/>
        <end position="249"/>
    </location>
</feature>
<feature type="transmembrane region" description="Helical" evidence="1">
    <location>
        <begin position="260"/>
        <end position="278"/>
    </location>
</feature>
<dbReference type="PANTHER" id="PTHR34978:SF3">
    <property type="entry name" value="SLR0241 PROTEIN"/>
    <property type="match status" value="1"/>
</dbReference>
<accession>A0ABT4GI33</accession>
<keyword evidence="1" id="KW-1133">Transmembrane helix</keyword>
<reference evidence="3 4" key="1">
    <citation type="submission" date="2022-05" db="EMBL/GenBank/DDBJ databases">
        <title>Genome Sequencing of Bee-Associated Microbes.</title>
        <authorList>
            <person name="Dunlap C."/>
        </authorList>
    </citation>
    <scope>NUCLEOTIDE SEQUENCE [LARGE SCALE GENOMIC DNA]</scope>
    <source>
        <strain evidence="3 4">NRRL B-14421</strain>
    </source>
</reference>
<organism evidence="3 4">
    <name type="scientific">Paenibacillus alginolyticus</name>
    <dbReference type="NCBI Taxonomy" id="59839"/>
    <lineage>
        <taxon>Bacteria</taxon>
        <taxon>Bacillati</taxon>
        <taxon>Bacillota</taxon>
        <taxon>Bacilli</taxon>
        <taxon>Bacillales</taxon>
        <taxon>Paenibacillaceae</taxon>
        <taxon>Paenibacillus</taxon>
    </lineage>
</organism>
<dbReference type="Pfam" id="PF05569">
    <property type="entry name" value="Peptidase_M56"/>
    <property type="match status" value="1"/>
</dbReference>
<dbReference type="Proteomes" id="UP001527099">
    <property type="component" value="Unassembled WGS sequence"/>
</dbReference>
<protein>
    <submittedName>
        <fullName evidence="3">M56 family metallopeptidase</fullName>
    </submittedName>
</protein>